<protein>
    <recommendedName>
        <fullName evidence="3">Fibronectin type-III domain-containing protein</fullName>
    </recommendedName>
</protein>
<evidence type="ECO:0000313" key="4">
    <source>
        <dbReference type="EMBL" id="OGM76421.1"/>
    </source>
</evidence>
<dbReference type="SUPFAM" id="SSF49265">
    <property type="entry name" value="Fibronectin type III"/>
    <property type="match status" value="1"/>
</dbReference>
<keyword evidence="2" id="KW-0812">Transmembrane</keyword>
<dbReference type="CDD" id="cd00063">
    <property type="entry name" value="FN3"/>
    <property type="match status" value="1"/>
</dbReference>
<evidence type="ECO:0000256" key="2">
    <source>
        <dbReference type="SAM" id="Phobius"/>
    </source>
</evidence>
<dbReference type="SMART" id="SM00060">
    <property type="entry name" value="FN3"/>
    <property type="match status" value="1"/>
</dbReference>
<dbReference type="EMBL" id="MGHS01000029">
    <property type="protein sequence ID" value="OGM76421.1"/>
    <property type="molecule type" value="Genomic_DNA"/>
</dbReference>
<gene>
    <name evidence="4" type="ORF">A2210_00230</name>
</gene>
<dbReference type="InterPro" id="IPR036116">
    <property type="entry name" value="FN3_sf"/>
</dbReference>
<dbReference type="InterPro" id="IPR013783">
    <property type="entry name" value="Ig-like_fold"/>
</dbReference>
<dbReference type="Pfam" id="PF00041">
    <property type="entry name" value="fn3"/>
    <property type="match status" value="1"/>
</dbReference>
<comment type="caution">
    <text evidence="4">The sequence shown here is derived from an EMBL/GenBank/DDBJ whole genome shotgun (WGS) entry which is preliminary data.</text>
</comment>
<proteinExistence type="predicted"/>
<sequence length="426" mass="45434">MKKLLAGLLILVVAIFAGRFVTSVLAHSQDNEEHKVWVCHSTSSEVHPYNVVDVDEDAWNEHTSAHSGHKNDFLYGGNSGDPRKDEVWCENNVPSSLTCENPINLENYLDKIDLGDSTSEAAHNAGGWGADPGGGNYGGRDGGQNFSLVVGKNECNKGGKSASFTLNVGTNYANKITIRHLDGLSNLDSFDVFANGNLVGHYTDAQDSAEVWVTTEFPLPNLTGLINIEIKLKNNIWSGCETWGQLAINWVEIKGYECAGEQSPPPAVGGTSDISSAGPQQCTAQKPSTPGLLNLDRIDSSSVRLTWSPANPVTYYSISYGTDPNNFQYGVPNVGNVTTYVIGALNPNSTYYFSVRGVNDCNPSDPSNVLPPVGQVLGASTKVLGASTLGSTGSTEENLFLGVFTLGAIFLGMGVRKHAARASKRA</sequence>
<feature type="transmembrane region" description="Helical" evidence="2">
    <location>
        <begin position="399"/>
        <end position="415"/>
    </location>
</feature>
<keyword evidence="2" id="KW-1133">Transmembrane helix</keyword>
<dbReference type="PROSITE" id="PS50853">
    <property type="entry name" value="FN3"/>
    <property type="match status" value="1"/>
</dbReference>
<dbReference type="AlphaFoldDB" id="A0A1F8CJJ6"/>
<evidence type="ECO:0000259" key="3">
    <source>
        <dbReference type="PROSITE" id="PS50853"/>
    </source>
</evidence>
<evidence type="ECO:0000256" key="1">
    <source>
        <dbReference type="SAM" id="MobiDB-lite"/>
    </source>
</evidence>
<accession>A0A1F8CJJ6</accession>
<feature type="region of interest" description="Disordered" evidence="1">
    <location>
        <begin position="262"/>
        <end position="289"/>
    </location>
</feature>
<dbReference type="Gene3D" id="2.60.40.10">
    <property type="entry name" value="Immunoglobulins"/>
    <property type="match status" value="1"/>
</dbReference>
<dbReference type="STRING" id="1802532.A2210_00230"/>
<organism evidence="4 5">
    <name type="scientific">Candidatus Woesebacteria bacterium RIFOXYA1_FULL_40_18</name>
    <dbReference type="NCBI Taxonomy" id="1802532"/>
    <lineage>
        <taxon>Bacteria</taxon>
        <taxon>Candidatus Woeseibacteriota</taxon>
    </lineage>
</organism>
<evidence type="ECO:0000313" key="5">
    <source>
        <dbReference type="Proteomes" id="UP000177855"/>
    </source>
</evidence>
<dbReference type="Proteomes" id="UP000177855">
    <property type="component" value="Unassembled WGS sequence"/>
</dbReference>
<dbReference type="InterPro" id="IPR003961">
    <property type="entry name" value="FN3_dom"/>
</dbReference>
<name>A0A1F8CJJ6_9BACT</name>
<feature type="compositionally biased region" description="Polar residues" evidence="1">
    <location>
        <begin position="272"/>
        <end position="288"/>
    </location>
</feature>
<reference evidence="4 5" key="1">
    <citation type="journal article" date="2016" name="Nat. Commun.">
        <title>Thousands of microbial genomes shed light on interconnected biogeochemical processes in an aquifer system.</title>
        <authorList>
            <person name="Anantharaman K."/>
            <person name="Brown C.T."/>
            <person name="Hug L.A."/>
            <person name="Sharon I."/>
            <person name="Castelle C.J."/>
            <person name="Probst A.J."/>
            <person name="Thomas B.C."/>
            <person name="Singh A."/>
            <person name="Wilkins M.J."/>
            <person name="Karaoz U."/>
            <person name="Brodie E.L."/>
            <person name="Williams K.H."/>
            <person name="Hubbard S.S."/>
            <person name="Banfield J.F."/>
        </authorList>
    </citation>
    <scope>NUCLEOTIDE SEQUENCE [LARGE SCALE GENOMIC DNA]</scope>
</reference>
<feature type="domain" description="Fibronectin type-III" evidence="3">
    <location>
        <begin position="289"/>
        <end position="379"/>
    </location>
</feature>
<keyword evidence="2" id="KW-0472">Membrane</keyword>